<gene>
    <name evidence="2" type="primary">LOC142176098</name>
</gene>
<dbReference type="RefSeq" id="XP_075099267.1">
    <property type="nucleotide sequence ID" value="XM_075243166.1"/>
</dbReference>
<reference evidence="1" key="1">
    <citation type="journal article" date="2014" name="Nat. Commun.">
        <title>The tobacco genome sequence and its comparison with those of tomato and potato.</title>
        <authorList>
            <person name="Sierro N."/>
            <person name="Battey J.N."/>
            <person name="Ouadi S."/>
            <person name="Bakaher N."/>
            <person name="Bovet L."/>
            <person name="Willig A."/>
            <person name="Goepfert S."/>
            <person name="Peitsch M.C."/>
            <person name="Ivanov N.V."/>
        </authorList>
    </citation>
    <scope>NUCLEOTIDE SEQUENCE [LARGE SCALE GENOMIC DNA]</scope>
</reference>
<evidence type="ECO:0000313" key="1">
    <source>
        <dbReference type="Proteomes" id="UP000790787"/>
    </source>
</evidence>
<accession>A0AC58TPX3</accession>
<reference evidence="2" key="2">
    <citation type="submission" date="2025-08" db="UniProtKB">
        <authorList>
            <consortium name="RefSeq"/>
        </authorList>
    </citation>
    <scope>IDENTIFICATION</scope>
    <source>
        <tissue evidence="2">Leaf</tissue>
    </source>
</reference>
<protein>
    <submittedName>
        <fullName evidence="2">Uncharacterized protein LOC142176098</fullName>
    </submittedName>
</protein>
<sequence length="258" mass="29216">MYTESAQKLWQEIEQRYGKANGTKLFQIRKDLASISQGSSSIASYFNCIKKLWDELAYSISYPNCTCGCKEAFQKIEKEEEQKVHRFLMGLNEPYTGVRRNILLMKPLPDIDSVYAMLIEDESQVKSQSSNPTFILNSASFATGVQKPFNFAYNSEATTQKPFNSRVNFDSAKRGNSNLMYRYCKKPGHLIDKCYKLHRYPSGFGAKFKRSAAYAHVSEPSNMGQPDNSDSEGSKAIPLDIGGNILTKEKYDQLITLL</sequence>
<proteinExistence type="predicted"/>
<keyword evidence="1" id="KW-1185">Reference proteome</keyword>
<name>A0AC58TPX3_TOBAC</name>
<organism evidence="1 2">
    <name type="scientific">Nicotiana tabacum</name>
    <name type="common">Common tobacco</name>
    <dbReference type="NCBI Taxonomy" id="4097"/>
    <lineage>
        <taxon>Eukaryota</taxon>
        <taxon>Viridiplantae</taxon>
        <taxon>Streptophyta</taxon>
        <taxon>Embryophyta</taxon>
        <taxon>Tracheophyta</taxon>
        <taxon>Spermatophyta</taxon>
        <taxon>Magnoliopsida</taxon>
        <taxon>eudicotyledons</taxon>
        <taxon>Gunneridae</taxon>
        <taxon>Pentapetalae</taxon>
        <taxon>asterids</taxon>
        <taxon>lamiids</taxon>
        <taxon>Solanales</taxon>
        <taxon>Solanaceae</taxon>
        <taxon>Nicotianoideae</taxon>
        <taxon>Nicotianeae</taxon>
        <taxon>Nicotiana</taxon>
    </lineage>
</organism>
<evidence type="ECO:0000313" key="2">
    <source>
        <dbReference type="RefSeq" id="XP_075099267.1"/>
    </source>
</evidence>
<dbReference type="Proteomes" id="UP000790787">
    <property type="component" value="Chromosome 22"/>
</dbReference>